<evidence type="ECO:0000313" key="1">
    <source>
        <dbReference type="EMBL" id="EGY53677.1"/>
    </source>
</evidence>
<name>G4CEU2_9NEIS</name>
<evidence type="ECO:0000313" key="2">
    <source>
        <dbReference type="Proteomes" id="UP000003019"/>
    </source>
</evidence>
<organism evidence="1 2">
    <name type="scientific">Neisseria shayeganii 871</name>
    <dbReference type="NCBI Taxonomy" id="1032488"/>
    <lineage>
        <taxon>Bacteria</taxon>
        <taxon>Pseudomonadati</taxon>
        <taxon>Pseudomonadota</taxon>
        <taxon>Betaproteobacteria</taxon>
        <taxon>Neisseriales</taxon>
        <taxon>Neisseriaceae</taxon>
        <taxon>Neisseria</taxon>
    </lineage>
</organism>
<comment type="caution">
    <text evidence="1">The sequence shown here is derived from an EMBL/GenBank/DDBJ whole genome shotgun (WGS) entry which is preliminary data.</text>
</comment>
<dbReference type="GO" id="GO:0008914">
    <property type="term" value="F:leucyl-tRNA--protein transferase activity"/>
    <property type="evidence" value="ECO:0007669"/>
    <property type="project" value="UniProtKB-EC"/>
</dbReference>
<dbReference type="HOGENOM" id="CLU_3170663_0_0_4"/>
<dbReference type="EMBL" id="AGAY01000004">
    <property type="protein sequence ID" value="EGY53677.1"/>
    <property type="molecule type" value="Genomic_DNA"/>
</dbReference>
<accession>G4CEU2</accession>
<proteinExistence type="predicted"/>
<keyword evidence="1" id="KW-0012">Acyltransferase</keyword>
<reference evidence="1 2" key="1">
    <citation type="submission" date="2011-05" db="EMBL/GenBank/DDBJ databases">
        <authorList>
            <person name="Muzny D."/>
            <person name="Qin X."/>
            <person name="Deng J."/>
            <person name="Jiang H."/>
            <person name="Liu Y."/>
            <person name="Qu J."/>
            <person name="Song X.-Z."/>
            <person name="Zhang L."/>
            <person name="Thornton R."/>
            <person name="Coyle M."/>
            <person name="Francisco L."/>
            <person name="Jackson L."/>
            <person name="Javaid M."/>
            <person name="Korchina V."/>
            <person name="Kovar C."/>
            <person name="Mata R."/>
            <person name="Mathew T."/>
            <person name="Ngo R."/>
            <person name="Nguyen L."/>
            <person name="Nguyen N."/>
            <person name="Okwuonu G."/>
            <person name="Ongeri F."/>
            <person name="Pham C."/>
            <person name="Simmons D."/>
            <person name="Wilczek-Boney K."/>
            <person name="Hale W."/>
            <person name="Jakkamsetti A."/>
            <person name="Pham P."/>
            <person name="Ruth R."/>
            <person name="San Lucas F."/>
            <person name="Warren J."/>
            <person name="Zhang J."/>
            <person name="Zhao Z."/>
            <person name="Zhou C."/>
            <person name="Zhu D."/>
            <person name="Lee S."/>
            <person name="Bess C."/>
            <person name="Blankenburg K."/>
            <person name="Forbes L."/>
            <person name="Fu Q."/>
            <person name="Gubbala S."/>
            <person name="Hirani K."/>
            <person name="Jayaseelan J.C."/>
            <person name="Lara F."/>
            <person name="Munidasa M."/>
            <person name="Palculict T."/>
            <person name="Patil S."/>
            <person name="Pu L.-L."/>
            <person name="Saada N."/>
            <person name="Tang L."/>
            <person name="Weissenberger G."/>
            <person name="Zhu Y."/>
            <person name="Hemphill L."/>
            <person name="Shang Y."/>
            <person name="Youmans B."/>
            <person name="Ayvaz T."/>
            <person name="Ross M."/>
            <person name="Santibanez J."/>
            <person name="Aqrawi P."/>
            <person name="Gross S."/>
            <person name="Joshi V."/>
            <person name="Fowler G."/>
            <person name="Nazareth L."/>
            <person name="Reid J."/>
            <person name="Worley K."/>
            <person name="Petrosino J."/>
            <person name="Highlander S."/>
            <person name="Gibbs R."/>
        </authorList>
    </citation>
    <scope>NUCLEOTIDE SEQUENCE [LARGE SCALE GENOMIC DNA]</scope>
    <source>
        <strain evidence="1 2">871</strain>
    </source>
</reference>
<dbReference type="STRING" id="1032488.HMPREF9371_0131"/>
<dbReference type="AlphaFoldDB" id="G4CEU2"/>
<sequence>MRFQVAFFHCFSSIVFRCAIPNFQASGNLASSLSFPLQTALQERQTH</sequence>
<keyword evidence="1" id="KW-0808">Transferase</keyword>
<dbReference type="Proteomes" id="UP000003019">
    <property type="component" value="Unassembled WGS sequence"/>
</dbReference>
<dbReference type="PATRIC" id="fig|1032488.3.peg.118"/>
<keyword evidence="2" id="KW-1185">Reference proteome</keyword>
<protein>
    <submittedName>
        <fullName evidence="1">Leucyl/phenylalanyl-tRNA-protein transferase</fullName>
        <ecNumber evidence="1">2.3.2.6</ecNumber>
    </submittedName>
</protein>
<gene>
    <name evidence="1" type="ORF">HMPREF9371_0131</name>
</gene>
<dbReference type="EC" id="2.3.2.6" evidence="1"/>